<comment type="subcellular location">
    <subcellularLocation>
        <location evidence="1">Membrane</location>
        <topology evidence="1">Multi-pass membrane protein</topology>
    </subcellularLocation>
</comment>
<organism evidence="12 13">
    <name type="scientific">Fusarium flagelliforme</name>
    <dbReference type="NCBI Taxonomy" id="2675880"/>
    <lineage>
        <taxon>Eukaryota</taxon>
        <taxon>Fungi</taxon>
        <taxon>Dikarya</taxon>
        <taxon>Ascomycota</taxon>
        <taxon>Pezizomycotina</taxon>
        <taxon>Sordariomycetes</taxon>
        <taxon>Hypocreomycetidae</taxon>
        <taxon>Hypocreales</taxon>
        <taxon>Nectriaceae</taxon>
        <taxon>Fusarium</taxon>
        <taxon>Fusarium incarnatum-equiseti species complex</taxon>
    </lineage>
</organism>
<keyword evidence="3 9" id="KW-0813">Transport</keyword>
<dbReference type="PANTHER" id="PTHR19139:SF199">
    <property type="entry name" value="MIP17260P"/>
    <property type="match status" value="1"/>
</dbReference>
<evidence type="ECO:0008006" key="14">
    <source>
        <dbReference type="Google" id="ProtNLM"/>
    </source>
</evidence>
<comment type="catalytic activity">
    <reaction evidence="8">
        <text>H2O(in) = H2O(out)</text>
        <dbReference type="Rhea" id="RHEA:29667"/>
        <dbReference type="ChEBI" id="CHEBI:15377"/>
    </reaction>
</comment>
<feature type="transmembrane region" description="Helical" evidence="11">
    <location>
        <begin position="79"/>
        <end position="99"/>
    </location>
</feature>
<dbReference type="EMBL" id="PXXK01000005">
    <property type="protein sequence ID" value="RFN55527.1"/>
    <property type="molecule type" value="Genomic_DNA"/>
</dbReference>
<dbReference type="AlphaFoldDB" id="A0A395N6L8"/>
<proteinExistence type="inferred from homology"/>
<evidence type="ECO:0000256" key="9">
    <source>
        <dbReference type="RuleBase" id="RU000477"/>
    </source>
</evidence>
<evidence type="ECO:0000256" key="1">
    <source>
        <dbReference type="ARBA" id="ARBA00004141"/>
    </source>
</evidence>
<evidence type="ECO:0000313" key="12">
    <source>
        <dbReference type="EMBL" id="RFN55527.1"/>
    </source>
</evidence>
<evidence type="ECO:0000256" key="10">
    <source>
        <dbReference type="SAM" id="MobiDB-lite"/>
    </source>
</evidence>
<dbReference type="Pfam" id="PF00230">
    <property type="entry name" value="MIP"/>
    <property type="match status" value="1"/>
</dbReference>
<gene>
    <name evidence="12" type="ORF">FIE12Z_173</name>
</gene>
<evidence type="ECO:0000256" key="6">
    <source>
        <dbReference type="ARBA" id="ARBA00022989"/>
    </source>
</evidence>
<dbReference type="FunFam" id="1.20.1080.10:FF:000014">
    <property type="entry name" value="Aquaporin 1"/>
    <property type="match status" value="1"/>
</dbReference>
<dbReference type="STRING" id="2594813.A0A395N6L8"/>
<evidence type="ECO:0000256" key="4">
    <source>
        <dbReference type="ARBA" id="ARBA00022692"/>
    </source>
</evidence>
<feature type="transmembrane region" description="Helical" evidence="11">
    <location>
        <begin position="111"/>
        <end position="142"/>
    </location>
</feature>
<feature type="compositionally biased region" description="Basic and acidic residues" evidence="10">
    <location>
        <begin position="285"/>
        <end position="305"/>
    </location>
</feature>
<dbReference type="GO" id="GO:0015250">
    <property type="term" value="F:water channel activity"/>
    <property type="evidence" value="ECO:0007669"/>
    <property type="project" value="TreeGrafter"/>
</dbReference>
<feature type="region of interest" description="Disordered" evidence="10">
    <location>
        <begin position="285"/>
        <end position="320"/>
    </location>
</feature>
<reference evidence="12 13" key="1">
    <citation type="journal article" date="2018" name="PLoS Pathog.">
        <title>Evolution of structural diversity of trichothecenes, a family of toxins produced by plant pathogenic and entomopathogenic fungi.</title>
        <authorList>
            <person name="Proctor R.H."/>
            <person name="McCormick S.P."/>
            <person name="Kim H.S."/>
            <person name="Cardoza R.E."/>
            <person name="Stanley A.M."/>
            <person name="Lindo L."/>
            <person name="Kelly A."/>
            <person name="Brown D.W."/>
            <person name="Lee T."/>
            <person name="Vaughan M.M."/>
            <person name="Alexander N.J."/>
            <person name="Busman M."/>
            <person name="Gutierrez S."/>
        </authorList>
    </citation>
    <scope>NUCLEOTIDE SEQUENCE [LARGE SCALE GENOMIC DNA]</scope>
    <source>
        <strain evidence="12 13">NRRL 13405</strain>
    </source>
</reference>
<evidence type="ECO:0000256" key="3">
    <source>
        <dbReference type="ARBA" id="ARBA00022448"/>
    </source>
</evidence>
<name>A0A395N6L8_9HYPO</name>
<dbReference type="Proteomes" id="UP000265631">
    <property type="component" value="Unassembled WGS sequence"/>
</dbReference>
<feature type="transmembrane region" description="Helical" evidence="11">
    <location>
        <begin position="237"/>
        <end position="257"/>
    </location>
</feature>
<keyword evidence="13" id="KW-1185">Reference proteome</keyword>
<dbReference type="InterPro" id="IPR034294">
    <property type="entry name" value="Aquaporin_transptr"/>
</dbReference>
<feature type="transmembrane region" description="Helical" evidence="11">
    <location>
        <begin position="162"/>
        <end position="185"/>
    </location>
</feature>
<keyword evidence="6 11" id="KW-1133">Transmembrane helix</keyword>
<dbReference type="InterPro" id="IPR023271">
    <property type="entry name" value="Aquaporin-like"/>
</dbReference>
<keyword evidence="7 11" id="KW-0472">Membrane</keyword>
<dbReference type="PANTHER" id="PTHR19139">
    <property type="entry name" value="AQUAPORIN TRANSPORTER"/>
    <property type="match status" value="1"/>
</dbReference>
<dbReference type="OrthoDB" id="3222at2759"/>
<feature type="transmembrane region" description="Helical" evidence="11">
    <location>
        <begin position="197"/>
        <end position="217"/>
    </location>
</feature>
<dbReference type="GO" id="GO:0005886">
    <property type="term" value="C:plasma membrane"/>
    <property type="evidence" value="ECO:0007669"/>
    <property type="project" value="TreeGrafter"/>
</dbReference>
<evidence type="ECO:0000313" key="13">
    <source>
        <dbReference type="Proteomes" id="UP000265631"/>
    </source>
</evidence>
<evidence type="ECO:0000256" key="8">
    <source>
        <dbReference type="ARBA" id="ARBA00034651"/>
    </source>
</evidence>
<dbReference type="SUPFAM" id="SSF81338">
    <property type="entry name" value="Aquaporin-like"/>
    <property type="match status" value="1"/>
</dbReference>
<comment type="similarity">
    <text evidence="2 9">Belongs to the MIP/aquaporin (TC 1.A.8) family.</text>
</comment>
<evidence type="ECO:0000256" key="5">
    <source>
        <dbReference type="ARBA" id="ARBA00022737"/>
    </source>
</evidence>
<keyword evidence="4 9" id="KW-0812">Transmembrane</keyword>
<feature type="transmembrane region" description="Helical" evidence="11">
    <location>
        <begin position="37"/>
        <end position="59"/>
    </location>
</feature>
<sequence>MVQFTSRVDTGMTGLPTEQAAVDRRVGSPMGDRVRNALVIVLGEFAGTFMFLLLSFIGAQTALVTNSPSDPTAPLLPFSLMYIAASFGTALAVNVWIFYRVSGGMFNPAVTLGLVLVGAVPPLHAAAIVPTQLVAAMAAAGITDALLPGPLLVTNALGNGTSVAQGVFIEMFLTAQLVLTVYFLAVEKHRSTHLAPIGIGISVFIAHICATNWTGTSINPARSFGPSVVAGFHGYDWIYYIGPFMGSFLAFGCYKIFKVLEYQTANPGQDDDDIERASRHHFFHHGKEPVSHSHTDTIEPKDHGVPQRNDSVIDGQMAPV</sequence>
<protein>
    <recommendedName>
        <fullName evidence="14">Aquaporin rerated protein, other eukaryote</fullName>
    </recommendedName>
</protein>
<dbReference type="InterPro" id="IPR000425">
    <property type="entry name" value="MIP"/>
</dbReference>
<evidence type="ECO:0000256" key="11">
    <source>
        <dbReference type="SAM" id="Phobius"/>
    </source>
</evidence>
<comment type="caution">
    <text evidence="12">The sequence shown here is derived from an EMBL/GenBank/DDBJ whole genome shotgun (WGS) entry which is preliminary data.</text>
</comment>
<evidence type="ECO:0000256" key="2">
    <source>
        <dbReference type="ARBA" id="ARBA00006175"/>
    </source>
</evidence>
<keyword evidence="5" id="KW-0677">Repeat</keyword>
<evidence type="ECO:0000256" key="7">
    <source>
        <dbReference type="ARBA" id="ARBA00023136"/>
    </source>
</evidence>
<dbReference type="PRINTS" id="PR00783">
    <property type="entry name" value="MINTRINSICP"/>
</dbReference>
<dbReference type="Gene3D" id="1.20.1080.10">
    <property type="entry name" value="Glycerol uptake facilitator protein"/>
    <property type="match status" value="1"/>
</dbReference>
<accession>A0A395N6L8</accession>